<dbReference type="PROSITE" id="PS51375">
    <property type="entry name" value="PPR"/>
    <property type="match status" value="1"/>
</dbReference>
<accession>A0A438J143</accession>
<comment type="caution">
    <text evidence="3">The sequence shown here is derived from an EMBL/GenBank/DDBJ whole genome shotgun (WGS) entry which is preliminary data.</text>
</comment>
<organism evidence="3 4">
    <name type="scientific">Vitis vinifera</name>
    <name type="common">Grape</name>
    <dbReference type="NCBI Taxonomy" id="29760"/>
    <lineage>
        <taxon>Eukaryota</taxon>
        <taxon>Viridiplantae</taxon>
        <taxon>Streptophyta</taxon>
        <taxon>Embryophyta</taxon>
        <taxon>Tracheophyta</taxon>
        <taxon>Spermatophyta</taxon>
        <taxon>Magnoliopsida</taxon>
        <taxon>eudicotyledons</taxon>
        <taxon>Gunneridae</taxon>
        <taxon>Pentapetalae</taxon>
        <taxon>rosids</taxon>
        <taxon>Vitales</taxon>
        <taxon>Vitaceae</taxon>
        <taxon>Viteae</taxon>
        <taxon>Vitis</taxon>
    </lineage>
</organism>
<protein>
    <recommendedName>
        <fullName evidence="5">Pentatricopeptide repeat-containing protein</fullName>
    </recommendedName>
</protein>
<evidence type="ECO:0000256" key="2">
    <source>
        <dbReference type="PROSITE-ProRule" id="PRU00708"/>
    </source>
</evidence>
<sequence length="99" mass="10813">MSRPDSHCTPHVAAYSLLVHGFCRNGFVLEALKVLRAMVGADMAPAADLRTRVYRSLLREARIGEAKELDAVLRCVGDGGEGFGKVANLLDRMIGNWVE</sequence>
<dbReference type="EMBL" id="QGNW01000069">
    <property type="protein sequence ID" value="RVX02666.1"/>
    <property type="molecule type" value="Genomic_DNA"/>
</dbReference>
<evidence type="ECO:0000313" key="4">
    <source>
        <dbReference type="Proteomes" id="UP000288805"/>
    </source>
</evidence>
<evidence type="ECO:0000313" key="3">
    <source>
        <dbReference type="EMBL" id="RVX02666.1"/>
    </source>
</evidence>
<evidence type="ECO:0000256" key="1">
    <source>
        <dbReference type="ARBA" id="ARBA00022737"/>
    </source>
</evidence>
<dbReference type="Pfam" id="PF12854">
    <property type="entry name" value="PPR_1"/>
    <property type="match status" value="1"/>
</dbReference>
<dbReference type="InterPro" id="IPR011990">
    <property type="entry name" value="TPR-like_helical_dom_sf"/>
</dbReference>
<dbReference type="Gene3D" id="1.25.40.10">
    <property type="entry name" value="Tetratricopeptide repeat domain"/>
    <property type="match status" value="1"/>
</dbReference>
<dbReference type="InterPro" id="IPR002885">
    <property type="entry name" value="PPR_rpt"/>
</dbReference>
<dbReference type="AlphaFoldDB" id="A0A438J143"/>
<dbReference type="Proteomes" id="UP000288805">
    <property type="component" value="Unassembled WGS sequence"/>
</dbReference>
<dbReference type="NCBIfam" id="TIGR00756">
    <property type="entry name" value="PPR"/>
    <property type="match status" value="1"/>
</dbReference>
<feature type="repeat" description="PPR" evidence="2">
    <location>
        <begin position="11"/>
        <end position="45"/>
    </location>
</feature>
<proteinExistence type="predicted"/>
<reference evidence="3 4" key="1">
    <citation type="journal article" date="2018" name="PLoS Genet.">
        <title>Population sequencing reveals clonal diversity and ancestral inbreeding in the grapevine cultivar Chardonnay.</title>
        <authorList>
            <person name="Roach M.J."/>
            <person name="Johnson D.L."/>
            <person name="Bohlmann J."/>
            <person name="van Vuuren H.J."/>
            <person name="Jones S.J."/>
            <person name="Pretorius I.S."/>
            <person name="Schmidt S.A."/>
            <person name="Borneman A.R."/>
        </authorList>
    </citation>
    <scope>NUCLEOTIDE SEQUENCE [LARGE SCALE GENOMIC DNA]</scope>
    <source>
        <strain evidence="4">cv. Chardonnay</strain>
        <tissue evidence="3">Leaf</tissue>
    </source>
</reference>
<evidence type="ECO:0008006" key="5">
    <source>
        <dbReference type="Google" id="ProtNLM"/>
    </source>
</evidence>
<name>A0A438J143_VITVI</name>
<keyword evidence="1" id="KW-0677">Repeat</keyword>
<dbReference type="OrthoDB" id="1938089at2759"/>
<gene>
    <name evidence="3" type="ORF">CK203_016419</name>
</gene>